<dbReference type="Proteomes" id="UP000195877">
    <property type="component" value="Chromosome 1"/>
</dbReference>
<dbReference type="EMBL" id="LT853885">
    <property type="protein sequence ID" value="SMR03845.1"/>
    <property type="molecule type" value="Genomic_DNA"/>
</dbReference>
<dbReference type="Proteomes" id="UP000195953">
    <property type="component" value="Chromosome 1"/>
</dbReference>
<dbReference type="SUPFAM" id="SSF82057">
    <property type="entry name" value="Prokaryotic SH3-related domain"/>
    <property type="match status" value="1"/>
</dbReference>
<protein>
    <submittedName>
        <fullName evidence="3">Alkylphosphonate utilization operon protein PhnA</fullName>
    </submittedName>
</protein>
<evidence type="ECO:0000313" key="2">
    <source>
        <dbReference type="EMBL" id="SMQ98690.1"/>
    </source>
</evidence>
<dbReference type="eggNOG" id="COG2824">
    <property type="taxonomic scope" value="Bacteria"/>
</dbReference>
<evidence type="ECO:0000313" key="5">
    <source>
        <dbReference type="Proteomes" id="UP000195953"/>
    </source>
</evidence>
<reference evidence="2 4" key="1">
    <citation type="submission" date="2017-05" db="EMBL/GenBank/DDBJ databases">
        <authorList>
            <person name="Blom J."/>
        </authorList>
    </citation>
    <scope>NUCLEOTIDE SEQUENCE [LARGE SCALE GENOMIC DNA]</scope>
    <source>
        <strain evidence="2">PD885</strain>
    </source>
</reference>
<dbReference type="GeneID" id="61893842"/>
<proteinExistence type="predicted"/>
<accession>A0A1Y6GX63</accession>
<sequence>MPTAPAWRLRSSFVGHSYAGSAMSICAECSFEWRAGEAAANTTVVQDSNGNMRRAGDTVTVIKDLKVKGPSIPLGQGTIIRNIGLVENNAGHIGGNSEKTKGLVLNTCFLRKA</sequence>
<dbReference type="AlphaFoldDB" id="A0A1Y6GX63"/>
<feature type="domain" description="Protein YjdM C-terminal" evidence="1">
    <location>
        <begin position="45"/>
        <end position="113"/>
    </location>
</feature>
<evidence type="ECO:0000313" key="3">
    <source>
        <dbReference type="EMBL" id="SMR03845.1"/>
    </source>
</evidence>
<gene>
    <name evidence="3" type="ORF">PD5205_02554</name>
    <name evidence="2" type="ORF">PD885_01440</name>
</gene>
<dbReference type="OrthoDB" id="9810131at2"/>
<dbReference type="Pfam" id="PF03831">
    <property type="entry name" value="YjdM"/>
    <property type="match status" value="1"/>
</dbReference>
<name>A0A1Y6GX63_9XANT</name>
<keyword evidence="4" id="KW-1185">Reference proteome</keyword>
<evidence type="ECO:0000259" key="1">
    <source>
        <dbReference type="Pfam" id="PF03831"/>
    </source>
</evidence>
<organism evidence="3 5">
    <name type="scientific">Xanthomonas fragariae</name>
    <dbReference type="NCBI Taxonomy" id="48664"/>
    <lineage>
        <taxon>Bacteria</taxon>
        <taxon>Pseudomonadati</taxon>
        <taxon>Pseudomonadota</taxon>
        <taxon>Gammaproteobacteria</taxon>
        <taxon>Lysobacterales</taxon>
        <taxon>Lysobacteraceae</taxon>
        <taxon>Xanthomonas</taxon>
    </lineage>
</organism>
<dbReference type="EMBL" id="LT853882">
    <property type="protein sequence ID" value="SMQ98690.1"/>
    <property type="molecule type" value="Genomic_DNA"/>
</dbReference>
<dbReference type="RefSeq" id="WP_002814486.1">
    <property type="nucleotide sequence ID" value="NZ_CP016830.1"/>
</dbReference>
<dbReference type="InterPro" id="IPR013988">
    <property type="entry name" value="YjdM_C"/>
</dbReference>
<evidence type="ECO:0000313" key="4">
    <source>
        <dbReference type="Proteomes" id="UP000195877"/>
    </source>
</evidence>
<dbReference type="Gene3D" id="2.30.30.40">
    <property type="entry name" value="SH3 Domains"/>
    <property type="match status" value="1"/>
</dbReference>
<dbReference type="KEGG" id="xfr:BER92_12315"/>
<reference evidence="3 5" key="2">
    <citation type="submission" date="2017-05" db="EMBL/GenBank/DDBJ databases">
        <authorList>
            <person name="Song R."/>
            <person name="Chenine A.L."/>
            <person name="Ruprecht R.M."/>
        </authorList>
    </citation>
    <scope>NUCLEOTIDE SEQUENCE [LARGE SCALE GENOMIC DNA]</scope>
    <source>
        <strain evidence="3">PD5205</strain>
    </source>
</reference>